<dbReference type="Gene3D" id="3.40.50.720">
    <property type="entry name" value="NAD(P)-binding Rossmann-like Domain"/>
    <property type="match status" value="1"/>
</dbReference>
<dbReference type="CDD" id="cd05233">
    <property type="entry name" value="SDR_c"/>
    <property type="match status" value="1"/>
</dbReference>
<gene>
    <name evidence="3" type="ORF">EV146_101167</name>
</gene>
<dbReference type="GO" id="GO:0008206">
    <property type="term" value="P:bile acid metabolic process"/>
    <property type="evidence" value="ECO:0007669"/>
    <property type="project" value="UniProtKB-ARBA"/>
</dbReference>
<dbReference type="Proteomes" id="UP000295689">
    <property type="component" value="Unassembled WGS sequence"/>
</dbReference>
<accession>A0A4R2BNX2</accession>
<evidence type="ECO:0000256" key="1">
    <source>
        <dbReference type="ARBA" id="ARBA00006484"/>
    </source>
</evidence>
<dbReference type="GO" id="GO:0016616">
    <property type="term" value="F:oxidoreductase activity, acting on the CH-OH group of donors, NAD or NADP as acceptor"/>
    <property type="evidence" value="ECO:0007669"/>
    <property type="project" value="TreeGrafter"/>
</dbReference>
<comment type="similarity">
    <text evidence="1">Belongs to the short-chain dehydrogenases/reductases (SDR) family.</text>
</comment>
<protein>
    <submittedName>
        <fullName evidence="3">3-oxoacyl-[acyl-carrier protein] reductase</fullName>
    </submittedName>
</protein>
<dbReference type="PANTHER" id="PTHR42760">
    <property type="entry name" value="SHORT-CHAIN DEHYDROGENASES/REDUCTASES FAMILY MEMBER"/>
    <property type="match status" value="1"/>
</dbReference>
<evidence type="ECO:0000313" key="3">
    <source>
        <dbReference type="EMBL" id="TCN27839.1"/>
    </source>
</evidence>
<dbReference type="FunFam" id="3.40.50.720:FF:000084">
    <property type="entry name" value="Short-chain dehydrogenase reductase"/>
    <property type="match status" value="1"/>
</dbReference>
<comment type="caution">
    <text evidence="3">The sequence shown here is derived from an EMBL/GenBank/DDBJ whole genome shotgun (WGS) entry which is preliminary data.</text>
</comment>
<dbReference type="PRINTS" id="PR00080">
    <property type="entry name" value="SDRFAMILY"/>
</dbReference>
<dbReference type="Pfam" id="PF13561">
    <property type="entry name" value="adh_short_C2"/>
    <property type="match status" value="1"/>
</dbReference>
<evidence type="ECO:0000256" key="2">
    <source>
        <dbReference type="ARBA" id="ARBA00023002"/>
    </source>
</evidence>
<reference evidence="3 4" key="1">
    <citation type="journal article" date="2015" name="Stand. Genomic Sci.">
        <title>Genomic Encyclopedia of Bacterial and Archaeal Type Strains, Phase III: the genomes of soil and plant-associated and newly described type strains.</title>
        <authorList>
            <person name="Whitman W.B."/>
            <person name="Woyke T."/>
            <person name="Klenk H.P."/>
            <person name="Zhou Y."/>
            <person name="Lilburn T.G."/>
            <person name="Beck B.J."/>
            <person name="De Vos P."/>
            <person name="Vandamme P."/>
            <person name="Eisen J.A."/>
            <person name="Garrity G."/>
            <person name="Hugenholtz P."/>
            <person name="Kyrpides N.C."/>
        </authorList>
    </citation>
    <scope>NUCLEOTIDE SEQUENCE [LARGE SCALE GENOMIC DNA]</scope>
    <source>
        <strain evidence="3 4">CV53</strain>
    </source>
</reference>
<keyword evidence="4" id="KW-1185">Reference proteome</keyword>
<dbReference type="InterPro" id="IPR036291">
    <property type="entry name" value="NAD(P)-bd_dom_sf"/>
</dbReference>
<dbReference type="PROSITE" id="PS00061">
    <property type="entry name" value="ADH_SHORT"/>
    <property type="match status" value="1"/>
</dbReference>
<organism evidence="3 4">
    <name type="scientific">Mesobacillus foraminis</name>
    <dbReference type="NCBI Taxonomy" id="279826"/>
    <lineage>
        <taxon>Bacteria</taxon>
        <taxon>Bacillati</taxon>
        <taxon>Bacillota</taxon>
        <taxon>Bacilli</taxon>
        <taxon>Bacillales</taxon>
        <taxon>Bacillaceae</taxon>
        <taxon>Mesobacillus</taxon>
    </lineage>
</organism>
<sequence>MDLNLRGKRVLVTGGSRGIGKAIASAFIKEQSIVGIAARNMDELLKAKKELGADIFQTDLTSESEREDLIASFINRYNGIDILINNAGASHGDTVMNTSLQEFEAAMQLNFISAVHLSQLAAYYMKLNGAGSIINIASIYGREAGGHPTYNASKAALISFTKSFSTEIIKDNIRVNGIAPGAVFHPNKIWLERLQKDPDFIKNYSKSRIPAGRLGSPEEIANVAVFLASEKSSWIVGSTINVDGGQSHLNF</sequence>
<dbReference type="SUPFAM" id="SSF51735">
    <property type="entry name" value="NAD(P)-binding Rossmann-fold domains"/>
    <property type="match status" value="1"/>
</dbReference>
<evidence type="ECO:0000313" key="4">
    <source>
        <dbReference type="Proteomes" id="UP000295689"/>
    </source>
</evidence>
<proteinExistence type="inferred from homology"/>
<dbReference type="PRINTS" id="PR00081">
    <property type="entry name" value="GDHRDH"/>
</dbReference>
<keyword evidence="2" id="KW-0560">Oxidoreductase</keyword>
<name>A0A4R2BNX2_9BACI</name>
<dbReference type="EMBL" id="SLVV01000001">
    <property type="protein sequence ID" value="TCN27839.1"/>
    <property type="molecule type" value="Genomic_DNA"/>
</dbReference>
<dbReference type="AlphaFoldDB" id="A0A4R2BNX2"/>
<dbReference type="InterPro" id="IPR002347">
    <property type="entry name" value="SDR_fam"/>
</dbReference>
<dbReference type="InterPro" id="IPR020904">
    <property type="entry name" value="Sc_DH/Rdtase_CS"/>
</dbReference>
<dbReference type="RefSeq" id="WP_132000840.1">
    <property type="nucleotide sequence ID" value="NZ_JABUHM010000006.1"/>
</dbReference>